<comment type="caution">
    <text evidence="1">The sequence shown here is derived from an EMBL/GenBank/DDBJ whole genome shotgun (WGS) entry which is preliminary data.</text>
</comment>
<dbReference type="InterPro" id="IPR023401">
    <property type="entry name" value="ODC_N"/>
</dbReference>
<dbReference type="Pfam" id="PF02423">
    <property type="entry name" value="OCD_Mu_crystall"/>
    <property type="match status" value="1"/>
</dbReference>
<dbReference type="InterPro" id="IPR003462">
    <property type="entry name" value="ODC_Mu_crystall"/>
</dbReference>
<dbReference type="InterPro" id="IPR036291">
    <property type="entry name" value="NAD(P)-bd_dom_sf"/>
</dbReference>
<dbReference type="EMBL" id="RBZO01000037">
    <property type="protein sequence ID" value="RKQ12982.1"/>
    <property type="molecule type" value="Genomic_DNA"/>
</dbReference>
<dbReference type="PANTHER" id="PTHR13812:SF19">
    <property type="entry name" value="KETIMINE REDUCTASE MU-CRYSTALLIN"/>
    <property type="match status" value="1"/>
</dbReference>
<keyword evidence="2" id="KW-1185">Reference proteome</keyword>
<accession>A0A494YSR8</accession>
<organism evidence="1 2">
    <name type="scientific">Oceanobacillus bengalensis</name>
    <dbReference type="NCBI Taxonomy" id="1435466"/>
    <lineage>
        <taxon>Bacteria</taxon>
        <taxon>Bacillati</taxon>
        <taxon>Bacillota</taxon>
        <taxon>Bacilli</taxon>
        <taxon>Bacillales</taxon>
        <taxon>Bacillaceae</taxon>
        <taxon>Oceanobacillus</taxon>
    </lineage>
</organism>
<dbReference type="AlphaFoldDB" id="A0A494YSR8"/>
<gene>
    <name evidence="1" type="ORF">D8M05_17310</name>
</gene>
<dbReference type="SUPFAM" id="SSF51735">
    <property type="entry name" value="NAD(P)-binding Rossmann-fold domains"/>
    <property type="match status" value="1"/>
</dbReference>
<protein>
    <submittedName>
        <fullName evidence="1">Ornithine cyclodeaminase</fullName>
    </submittedName>
</protein>
<evidence type="ECO:0000313" key="1">
    <source>
        <dbReference type="EMBL" id="RKQ12982.1"/>
    </source>
</evidence>
<dbReference type="PIRSF" id="PIRSF001439">
    <property type="entry name" value="CryM"/>
    <property type="match status" value="1"/>
</dbReference>
<dbReference type="Gene3D" id="3.30.1780.10">
    <property type="entry name" value="ornithine cyclodeaminase, domain 1"/>
    <property type="match status" value="1"/>
</dbReference>
<evidence type="ECO:0000313" key="2">
    <source>
        <dbReference type="Proteomes" id="UP000281813"/>
    </source>
</evidence>
<name>A0A494YSR8_9BACI</name>
<dbReference type="OrthoDB" id="9792005at2"/>
<dbReference type="Gene3D" id="3.40.50.720">
    <property type="entry name" value="NAD(P)-binding Rossmann-like Domain"/>
    <property type="match status" value="1"/>
</dbReference>
<sequence length="375" mass="41712">MNKSAAVELLFLSEPELIEAGVLDMEHCVETIDKMFQVLGEGDYLMGGPKENDHGLMLWFPEEKRFDNMPIAGPDRRFMSLISYLGGEFNIAGDKWYGSNIANKDKGLPRSILTVTLNNVDTGQPLAYMSGNLISAMRTGAVPGVASRHLAREDSKVLGVVGTGVINRACVAAIKYAVPTLEVIKVFDINFDRSKAFIKELESELNVKFKIEDSLEACIRDSDIISVATSGAAKPVIEDEWIKKGCLITLTGTAQLSDEFYKNNKIVADNWKMHEAWYRDGREHPNGIDSILSWAPTGDLIHLAHKKEIDQTTIQSLGDIAYSKEKVRKSDDETIIFVTGGLPTEDIAWGYEVYKKAKEKAIGQKLKLWDTPHWA</sequence>
<dbReference type="GO" id="GO:0005737">
    <property type="term" value="C:cytoplasm"/>
    <property type="evidence" value="ECO:0007669"/>
    <property type="project" value="TreeGrafter"/>
</dbReference>
<dbReference type="Proteomes" id="UP000281813">
    <property type="component" value="Unassembled WGS sequence"/>
</dbReference>
<dbReference type="PANTHER" id="PTHR13812">
    <property type="entry name" value="KETIMINE REDUCTASE MU-CRYSTALLIN"/>
    <property type="match status" value="1"/>
</dbReference>
<proteinExistence type="predicted"/>
<reference evidence="1 2" key="1">
    <citation type="journal article" date="2015" name="Antonie Van Leeuwenhoek">
        <title>Oceanobacillus bengalensis sp. nov., a bacterium isolated from seawater of the Bay of Bengal.</title>
        <authorList>
            <person name="Yongchang O."/>
            <person name="Xiang W."/>
            <person name="Wang G."/>
        </authorList>
    </citation>
    <scope>NUCLEOTIDE SEQUENCE [LARGE SCALE GENOMIC DNA]</scope>
    <source>
        <strain evidence="1 2">MCCC 1K00260</strain>
    </source>
</reference>
<dbReference type="NCBIfam" id="NF004848">
    <property type="entry name" value="PRK06199.1"/>
    <property type="match status" value="1"/>
</dbReference>